<feature type="transmembrane region" description="Helical" evidence="1">
    <location>
        <begin position="48"/>
        <end position="65"/>
    </location>
</feature>
<dbReference type="InterPro" id="IPR036890">
    <property type="entry name" value="HATPase_C_sf"/>
</dbReference>
<dbReference type="Pfam" id="PF02518">
    <property type="entry name" value="HATPase_c"/>
    <property type="match status" value="1"/>
</dbReference>
<dbReference type="GO" id="GO:0016772">
    <property type="term" value="F:transferase activity, transferring phosphorus-containing groups"/>
    <property type="evidence" value="ECO:0007669"/>
    <property type="project" value="InterPro"/>
</dbReference>
<keyword evidence="1" id="KW-0812">Transmembrane</keyword>
<proteinExistence type="predicted"/>
<dbReference type="SMART" id="SM00387">
    <property type="entry name" value="HATPase_c"/>
    <property type="match status" value="1"/>
</dbReference>
<evidence type="ECO:0000256" key="1">
    <source>
        <dbReference type="SAM" id="Phobius"/>
    </source>
</evidence>
<protein>
    <recommendedName>
        <fullName evidence="2">Histidine kinase domain-containing protein</fullName>
    </recommendedName>
</protein>
<feature type="transmembrane region" description="Helical" evidence="1">
    <location>
        <begin position="9"/>
        <end position="32"/>
    </location>
</feature>
<gene>
    <name evidence="3" type="ORF">LCGC14_0986070</name>
</gene>
<comment type="caution">
    <text evidence="3">The sequence shown here is derived from an EMBL/GenBank/DDBJ whole genome shotgun (WGS) entry which is preliminary data.</text>
</comment>
<dbReference type="EMBL" id="LAZR01003713">
    <property type="protein sequence ID" value="KKN15431.1"/>
    <property type="molecule type" value="Genomic_DNA"/>
</dbReference>
<dbReference type="InterPro" id="IPR003594">
    <property type="entry name" value="HATPase_dom"/>
</dbReference>
<reference evidence="3" key="1">
    <citation type="journal article" date="2015" name="Nature">
        <title>Complex archaea that bridge the gap between prokaryotes and eukaryotes.</title>
        <authorList>
            <person name="Spang A."/>
            <person name="Saw J.H."/>
            <person name="Jorgensen S.L."/>
            <person name="Zaremba-Niedzwiedzka K."/>
            <person name="Martijn J."/>
            <person name="Lind A.E."/>
            <person name="van Eijk R."/>
            <person name="Schleper C."/>
            <person name="Guy L."/>
            <person name="Ettema T.J."/>
        </authorList>
    </citation>
    <scope>NUCLEOTIDE SEQUENCE</scope>
</reference>
<dbReference type="PRINTS" id="PR00344">
    <property type="entry name" value="BCTRLSENSOR"/>
</dbReference>
<dbReference type="AlphaFoldDB" id="A0A0F9QQK1"/>
<feature type="domain" description="Histidine kinase" evidence="2">
    <location>
        <begin position="99"/>
        <end position="321"/>
    </location>
</feature>
<dbReference type="Gene3D" id="3.30.565.10">
    <property type="entry name" value="Histidine kinase-like ATPase, C-terminal domain"/>
    <property type="match status" value="1"/>
</dbReference>
<dbReference type="InterPro" id="IPR005467">
    <property type="entry name" value="His_kinase_dom"/>
</dbReference>
<organism evidence="3">
    <name type="scientific">marine sediment metagenome</name>
    <dbReference type="NCBI Taxonomy" id="412755"/>
    <lineage>
        <taxon>unclassified sequences</taxon>
        <taxon>metagenomes</taxon>
        <taxon>ecological metagenomes</taxon>
    </lineage>
</organism>
<keyword evidence="1" id="KW-0472">Membrane</keyword>
<dbReference type="PANTHER" id="PTHR43065">
    <property type="entry name" value="SENSOR HISTIDINE KINASE"/>
    <property type="match status" value="1"/>
</dbReference>
<accession>A0A0F9QQK1</accession>
<name>A0A0F9QQK1_9ZZZZ</name>
<dbReference type="SUPFAM" id="SSF55874">
    <property type="entry name" value="ATPase domain of HSP90 chaperone/DNA topoisomerase II/histidine kinase"/>
    <property type="match status" value="1"/>
</dbReference>
<keyword evidence="1" id="KW-1133">Transmembrane helix</keyword>
<sequence length="321" mass="37305">MNIFKIRIVLYGCFLGLFIWFFDALLDALIFYEGNFTYWLITPTIHEFWVRILILVIIIGFSFAVQIKLNTLKNTADKLKISEEVSKNAFKRLDFYKDLFFHDINNILQHILSATDLYENYLKLPNDKQKIENIPNIIRNQVLRGAKLISNIRKISDLEIEKAPIKTVDLCEHLNESVNLLTNSYKDKDIKIVIDTPLKDLRIEASDLFHDVCDNILFNAIKHNNKPTPEILIKISKLQKDERNYIRTEFLDNGRGIEDNRKKQIFQRGFNDDRSTSGMGLGLSLVKKIIDSYDGDIWVEDKVIGDYTKGSKFIVLIPEGI</sequence>
<dbReference type="PROSITE" id="PS50109">
    <property type="entry name" value="HIS_KIN"/>
    <property type="match status" value="1"/>
</dbReference>
<evidence type="ECO:0000313" key="3">
    <source>
        <dbReference type="EMBL" id="KKN15431.1"/>
    </source>
</evidence>
<evidence type="ECO:0000259" key="2">
    <source>
        <dbReference type="PROSITE" id="PS50109"/>
    </source>
</evidence>
<dbReference type="InterPro" id="IPR004358">
    <property type="entry name" value="Sig_transdc_His_kin-like_C"/>
</dbReference>